<dbReference type="InterPro" id="IPR050832">
    <property type="entry name" value="Bact_Acetyltransf"/>
</dbReference>
<dbReference type="Pfam" id="PF00583">
    <property type="entry name" value="Acetyltransf_1"/>
    <property type="match status" value="1"/>
</dbReference>
<accession>A0A9W6SRG4</accession>
<proteinExistence type="predicted"/>
<organism evidence="4 5">
    <name type="scientific">Actinorhabdospora filicis</name>
    <dbReference type="NCBI Taxonomy" id="1785913"/>
    <lineage>
        <taxon>Bacteria</taxon>
        <taxon>Bacillati</taxon>
        <taxon>Actinomycetota</taxon>
        <taxon>Actinomycetes</taxon>
        <taxon>Micromonosporales</taxon>
        <taxon>Micromonosporaceae</taxon>
        <taxon>Actinorhabdospora</taxon>
    </lineage>
</organism>
<name>A0A9W6SRG4_9ACTN</name>
<evidence type="ECO:0000259" key="3">
    <source>
        <dbReference type="PROSITE" id="PS51186"/>
    </source>
</evidence>
<sequence length="155" mass="17026">MTVEVHRVAWADPAAIRLREQMVAEMRVRYADVPGDPIHLPAEEVFAGDDIPYTALALAAGEPAGHLALRWHGPDLELKRMYVVPGRRGRGVAALLLRAAESAGAGLRASRIILETGDRQPEAVRAYEKAGYRPIPAFPPYQDLPYSRCFAKDLA</sequence>
<dbReference type="EMBL" id="BSTX01000006">
    <property type="protein sequence ID" value="GLZ81569.1"/>
    <property type="molecule type" value="Genomic_DNA"/>
</dbReference>
<dbReference type="SUPFAM" id="SSF55729">
    <property type="entry name" value="Acyl-CoA N-acyltransferases (Nat)"/>
    <property type="match status" value="1"/>
</dbReference>
<evidence type="ECO:0000313" key="5">
    <source>
        <dbReference type="Proteomes" id="UP001165079"/>
    </source>
</evidence>
<keyword evidence="1" id="KW-0808">Transferase</keyword>
<dbReference type="RefSeq" id="WP_285667067.1">
    <property type="nucleotide sequence ID" value="NZ_BSTX01000006.1"/>
</dbReference>
<dbReference type="Proteomes" id="UP001165079">
    <property type="component" value="Unassembled WGS sequence"/>
</dbReference>
<dbReference type="GO" id="GO:0016747">
    <property type="term" value="F:acyltransferase activity, transferring groups other than amino-acyl groups"/>
    <property type="evidence" value="ECO:0007669"/>
    <property type="project" value="InterPro"/>
</dbReference>
<dbReference type="PANTHER" id="PTHR43877">
    <property type="entry name" value="AMINOALKYLPHOSPHONATE N-ACETYLTRANSFERASE-RELATED-RELATED"/>
    <property type="match status" value="1"/>
</dbReference>
<dbReference type="InterPro" id="IPR016181">
    <property type="entry name" value="Acyl_CoA_acyltransferase"/>
</dbReference>
<dbReference type="AlphaFoldDB" id="A0A9W6SRG4"/>
<keyword evidence="5" id="KW-1185">Reference proteome</keyword>
<comment type="caution">
    <text evidence="4">The sequence shown here is derived from an EMBL/GenBank/DDBJ whole genome shotgun (WGS) entry which is preliminary data.</text>
</comment>
<protein>
    <submittedName>
        <fullName evidence="4">N-acetyltransferase</fullName>
    </submittedName>
</protein>
<gene>
    <name evidence="4" type="ORF">Afil01_63760</name>
</gene>
<dbReference type="PANTHER" id="PTHR43877:SF2">
    <property type="entry name" value="AMINOALKYLPHOSPHONATE N-ACETYLTRANSFERASE-RELATED"/>
    <property type="match status" value="1"/>
</dbReference>
<feature type="domain" description="N-acetyltransferase" evidence="3">
    <location>
        <begin position="3"/>
        <end position="151"/>
    </location>
</feature>
<reference evidence="4" key="1">
    <citation type="submission" date="2023-03" db="EMBL/GenBank/DDBJ databases">
        <title>Actinorhabdospora filicis NBRC 111898.</title>
        <authorList>
            <person name="Ichikawa N."/>
            <person name="Sato H."/>
            <person name="Tonouchi N."/>
        </authorList>
    </citation>
    <scope>NUCLEOTIDE SEQUENCE</scope>
    <source>
        <strain evidence="4">NBRC 111898</strain>
    </source>
</reference>
<evidence type="ECO:0000313" key="4">
    <source>
        <dbReference type="EMBL" id="GLZ81569.1"/>
    </source>
</evidence>
<dbReference type="InterPro" id="IPR000182">
    <property type="entry name" value="GNAT_dom"/>
</dbReference>
<keyword evidence="2" id="KW-0012">Acyltransferase</keyword>
<dbReference type="Gene3D" id="3.40.630.30">
    <property type="match status" value="1"/>
</dbReference>
<evidence type="ECO:0000256" key="1">
    <source>
        <dbReference type="ARBA" id="ARBA00022679"/>
    </source>
</evidence>
<dbReference type="CDD" id="cd04301">
    <property type="entry name" value="NAT_SF"/>
    <property type="match status" value="1"/>
</dbReference>
<evidence type="ECO:0000256" key="2">
    <source>
        <dbReference type="ARBA" id="ARBA00023315"/>
    </source>
</evidence>
<dbReference type="PROSITE" id="PS51186">
    <property type="entry name" value="GNAT"/>
    <property type="match status" value="1"/>
</dbReference>